<evidence type="ECO:0000313" key="6">
    <source>
        <dbReference type="Proteomes" id="UP000092952"/>
    </source>
</evidence>
<dbReference type="SUPFAM" id="SSF51206">
    <property type="entry name" value="cAMP-binding domain-like"/>
    <property type="match status" value="1"/>
</dbReference>
<dbReference type="Pfam" id="PF13545">
    <property type="entry name" value="HTH_Crp_2"/>
    <property type="match status" value="1"/>
</dbReference>
<proteinExistence type="predicted"/>
<name>A0A1B1YXK8_9GAMM</name>
<dbReference type="GO" id="GO:0005829">
    <property type="term" value="C:cytosol"/>
    <property type="evidence" value="ECO:0007669"/>
    <property type="project" value="TreeGrafter"/>
</dbReference>
<evidence type="ECO:0000256" key="2">
    <source>
        <dbReference type="ARBA" id="ARBA00023125"/>
    </source>
</evidence>
<dbReference type="STRING" id="1810504.PG2T_05125"/>
<keyword evidence="2" id="KW-0238">DNA-binding</keyword>
<keyword evidence="6" id="KW-1185">Reference proteome</keyword>
<evidence type="ECO:0000313" key="5">
    <source>
        <dbReference type="EMBL" id="ANX05499.1"/>
    </source>
</evidence>
<gene>
    <name evidence="5" type="ORF">PG2T_05125</name>
</gene>
<accession>A0A1B1YXK8</accession>
<sequence length="237" mass="25941">MTPPVTNRLIGGLPARDHARALEHCESVDLVFGTILCEPGQPFRYVYFPLTGFISLVATVSGHKPLEMGLIGNEGMLGATLALGVRNSPQRGVVQGSGTALRMTVAHLRAELRDSAALRRTLDRYLYVLMAQLSQTAACTRFHAIEARLARWLLMTHDRAHGDHFGLTHDFLADMLGVRRSAVTIAAGALQRRKLISYSRGRIVILDRKGLEAASCECYRAVVDDYSNIFGNGAPVQ</sequence>
<dbReference type="InterPro" id="IPR036388">
    <property type="entry name" value="WH-like_DNA-bd_sf"/>
</dbReference>
<dbReference type="PROSITE" id="PS51063">
    <property type="entry name" value="HTH_CRP_2"/>
    <property type="match status" value="1"/>
</dbReference>
<reference evidence="6" key="1">
    <citation type="submission" date="2016-03" db="EMBL/GenBank/DDBJ databases">
        <title>Complete genome sequence of Solimmundus cernigliae, representing a novel lineage of polycyclic aromatic hydrocarbon degraders within the Gammaproteobacteria.</title>
        <authorList>
            <person name="Singleton D.R."/>
            <person name="Dickey A.N."/>
            <person name="Scholl E.H."/>
            <person name="Wright F.A."/>
            <person name="Aitken M.D."/>
        </authorList>
    </citation>
    <scope>NUCLEOTIDE SEQUENCE [LARGE SCALE GENOMIC DNA]</scope>
    <source>
        <strain evidence="6">TR3.2</strain>
    </source>
</reference>
<dbReference type="SUPFAM" id="SSF46785">
    <property type="entry name" value="Winged helix' DNA-binding domain"/>
    <property type="match status" value="1"/>
</dbReference>
<dbReference type="InParanoid" id="A0A1B1YXK8"/>
<dbReference type="InterPro" id="IPR018490">
    <property type="entry name" value="cNMP-bd_dom_sf"/>
</dbReference>
<dbReference type="GO" id="GO:0003700">
    <property type="term" value="F:DNA-binding transcription factor activity"/>
    <property type="evidence" value="ECO:0007669"/>
    <property type="project" value="TreeGrafter"/>
</dbReference>
<dbReference type="GO" id="GO:0003677">
    <property type="term" value="F:DNA binding"/>
    <property type="evidence" value="ECO:0007669"/>
    <property type="project" value="UniProtKB-KW"/>
</dbReference>
<dbReference type="PANTHER" id="PTHR24567">
    <property type="entry name" value="CRP FAMILY TRANSCRIPTIONAL REGULATORY PROTEIN"/>
    <property type="match status" value="1"/>
</dbReference>
<protein>
    <submittedName>
        <fullName evidence="5">Crp/Fnr family transcriptional regulator</fullName>
    </submittedName>
</protein>
<dbReference type="InterPro" id="IPR014710">
    <property type="entry name" value="RmlC-like_jellyroll"/>
</dbReference>
<evidence type="ECO:0000256" key="3">
    <source>
        <dbReference type="ARBA" id="ARBA00023163"/>
    </source>
</evidence>
<keyword evidence="3" id="KW-0804">Transcription</keyword>
<dbReference type="InterPro" id="IPR012318">
    <property type="entry name" value="HTH_CRP"/>
</dbReference>
<dbReference type="Gene3D" id="1.10.10.10">
    <property type="entry name" value="Winged helix-like DNA-binding domain superfamily/Winged helix DNA-binding domain"/>
    <property type="match status" value="1"/>
</dbReference>
<dbReference type="InterPro" id="IPR036390">
    <property type="entry name" value="WH_DNA-bd_sf"/>
</dbReference>
<evidence type="ECO:0000256" key="1">
    <source>
        <dbReference type="ARBA" id="ARBA00023015"/>
    </source>
</evidence>
<dbReference type="AlphaFoldDB" id="A0A1B1YXK8"/>
<feature type="domain" description="HTH crp-type" evidence="4">
    <location>
        <begin position="143"/>
        <end position="209"/>
    </location>
</feature>
<dbReference type="InterPro" id="IPR050397">
    <property type="entry name" value="Env_Response_Regulators"/>
</dbReference>
<evidence type="ECO:0000259" key="4">
    <source>
        <dbReference type="PROSITE" id="PS51063"/>
    </source>
</evidence>
<dbReference type="KEGG" id="gbi:PG2T_05125"/>
<organism evidence="5 6">
    <name type="scientific">Immundisolibacter cernigliae</name>
    <dbReference type="NCBI Taxonomy" id="1810504"/>
    <lineage>
        <taxon>Bacteria</taxon>
        <taxon>Pseudomonadati</taxon>
        <taxon>Pseudomonadota</taxon>
        <taxon>Gammaproteobacteria</taxon>
        <taxon>Immundisolibacterales</taxon>
        <taxon>Immundisolibacteraceae</taxon>
        <taxon>Immundisolibacter</taxon>
    </lineage>
</organism>
<dbReference type="Gene3D" id="2.60.120.10">
    <property type="entry name" value="Jelly Rolls"/>
    <property type="match status" value="1"/>
</dbReference>
<dbReference type="EMBL" id="CP014671">
    <property type="protein sequence ID" value="ANX05499.1"/>
    <property type="molecule type" value="Genomic_DNA"/>
</dbReference>
<keyword evidence="1" id="KW-0805">Transcription regulation</keyword>
<dbReference type="Proteomes" id="UP000092952">
    <property type="component" value="Chromosome"/>
</dbReference>
<dbReference type="OrthoDB" id="8969464at2"/>
<dbReference type="PANTHER" id="PTHR24567:SF74">
    <property type="entry name" value="HTH-TYPE TRANSCRIPTIONAL REGULATOR ARCR"/>
    <property type="match status" value="1"/>
</dbReference>